<sequence length="38" mass="4553">MFLVFNQASKITISTSGIPHFFYRLENKRYIYPFLRPG</sequence>
<reference evidence="1 2" key="1">
    <citation type="submission" date="2008-07" db="EMBL/GenBank/DDBJ databases">
        <authorList>
            <person name="Tandeau de Marsac N."/>
            <person name="Ferriera S."/>
            <person name="Johnson J."/>
            <person name="Kravitz S."/>
            <person name="Beeson K."/>
            <person name="Sutton G."/>
            <person name="Rogers Y.-H."/>
            <person name="Friedman R."/>
            <person name="Frazier M."/>
            <person name="Venter J.C."/>
        </authorList>
    </citation>
    <scope>NUCLEOTIDE SEQUENCE [LARGE SCALE GENOMIC DNA]</scope>
    <source>
        <strain evidence="1 2">PCC 7420</strain>
    </source>
</reference>
<name>B4VXF7_9CYAN</name>
<dbReference type="Proteomes" id="UP000003835">
    <property type="component" value="Unassembled WGS sequence"/>
</dbReference>
<proteinExistence type="predicted"/>
<evidence type="ECO:0000313" key="2">
    <source>
        <dbReference type="Proteomes" id="UP000003835"/>
    </source>
</evidence>
<organism evidence="1 2">
    <name type="scientific">Coleofasciculus chthonoplastes PCC 7420</name>
    <dbReference type="NCBI Taxonomy" id="118168"/>
    <lineage>
        <taxon>Bacteria</taxon>
        <taxon>Bacillati</taxon>
        <taxon>Cyanobacteriota</taxon>
        <taxon>Cyanophyceae</taxon>
        <taxon>Coleofasciculales</taxon>
        <taxon>Coleofasciculaceae</taxon>
        <taxon>Coleofasciculus</taxon>
    </lineage>
</organism>
<protein>
    <submittedName>
        <fullName evidence="1">Uncharacterized protein</fullName>
    </submittedName>
</protein>
<dbReference type="AlphaFoldDB" id="B4VXF7"/>
<dbReference type="HOGENOM" id="CLU_3326758_0_0_3"/>
<accession>B4VXF7</accession>
<gene>
    <name evidence="1" type="ORF">MC7420_1203</name>
</gene>
<dbReference type="EMBL" id="DS989858">
    <property type="protein sequence ID" value="EDX73407.1"/>
    <property type="molecule type" value="Genomic_DNA"/>
</dbReference>
<evidence type="ECO:0000313" key="1">
    <source>
        <dbReference type="EMBL" id="EDX73407.1"/>
    </source>
</evidence>
<keyword evidence="2" id="KW-1185">Reference proteome</keyword>